<dbReference type="GO" id="GO:0004530">
    <property type="term" value="F:deoxyribonuclease I activity"/>
    <property type="evidence" value="ECO:0007669"/>
    <property type="project" value="TreeGrafter"/>
</dbReference>
<dbReference type="GO" id="GO:0004525">
    <property type="term" value="F:ribonuclease III activity"/>
    <property type="evidence" value="ECO:0007669"/>
    <property type="project" value="TreeGrafter"/>
</dbReference>
<dbReference type="PROSITE" id="PS51194">
    <property type="entry name" value="HELICASE_CTER"/>
    <property type="match status" value="1"/>
</dbReference>
<dbReference type="GO" id="GO:0031054">
    <property type="term" value="P:pre-miRNA processing"/>
    <property type="evidence" value="ECO:0007669"/>
    <property type="project" value="TreeGrafter"/>
</dbReference>
<name>A0A3P7LUA2_DIBLA</name>
<protein>
    <recommendedName>
        <fullName evidence="2">Helicase C-terminal domain-containing protein</fullName>
    </recommendedName>
</protein>
<evidence type="ECO:0000313" key="4">
    <source>
        <dbReference type="Proteomes" id="UP000281553"/>
    </source>
</evidence>
<dbReference type="InterPro" id="IPR027417">
    <property type="entry name" value="P-loop_NTPase"/>
</dbReference>
<accession>A0A3P7LUA2</accession>
<sequence>MSTGEQLGVLDGFRKNAFNVLVATNVIEEGLDVRACNVVIKVDPVTNFRSFIQSQGRARAAHSYYVLMAEDKLKCQSTVESFRRLERELTVALRDRCVDSVEEEEVLDSVFNLDKQSYKPFGDDGPRITPSSAASVLMRYVATLKTDASYTLKILYSHKKMALGGYQVQLLLPPPLQGLLLECKDVYEMSDLWEFSRHFGGIFTNSAIASSEAMLSDSRLLPNALEHQKCITILVFI</sequence>
<dbReference type="EMBL" id="UYRU01047790">
    <property type="protein sequence ID" value="VDN09791.1"/>
    <property type="molecule type" value="Genomic_DNA"/>
</dbReference>
<dbReference type="SMART" id="SM00490">
    <property type="entry name" value="HELICc"/>
    <property type="match status" value="1"/>
</dbReference>
<dbReference type="GO" id="GO:0003723">
    <property type="term" value="F:RNA binding"/>
    <property type="evidence" value="ECO:0007669"/>
    <property type="project" value="TreeGrafter"/>
</dbReference>
<dbReference type="Proteomes" id="UP000281553">
    <property type="component" value="Unassembled WGS sequence"/>
</dbReference>
<dbReference type="GO" id="GO:0005737">
    <property type="term" value="C:cytoplasm"/>
    <property type="evidence" value="ECO:0007669"/>
    <property type="project" value="TreeGrafter"/>
</dbReference>
<dbReference type="Pfam" id="PF00271">
    <property type="entry name" value="Helicase_C"/>
    <property type="match status" value="1"/>
</dbReference>
<organism evidence="3 4">
    <name type="scientific">Dibothriocephalus latus</name>
    <name type="common">Fish tapeworm</name>
    <name type="synonym">Diphyllobothrium latum</name>
    <dbReference type="NCBI Taxonomy" id="60516"/>
    <lineage>
        <taxon>Eukaryota</taxon>
        <taxon>Metazoa</taxon>
        <taxon>Spiralia</taxon>
        <taxon>Lophotrochozoa</taxon>
        <taxon>Platyhelminthes</taxon>
        <taxon>Cestoda</taxon>
        <taxon>Eucestoda</taxon>
        <taxon>Diphyllobothriidea</taxon>
        <taxon>Diphyllobothriidae</taxon>
        <taxon>Dibothriocephalus</taxon>
    </lineage>
</organism>
<dbReference type="AlphaFoldDB" id="A0A3P7LUA2"/>
<dbReference type="OrthoDB" id="416741at2759"/>
<keyword evidence="4" id="KW-1185">Reference proteome</keyword>
<evidence type="ECO:0000313" key="3">
    <source>
        <dbReference type="EMBL" id="VDN09791.1"/>
    </source>
</evidence>
<dbReference type="GO" id="GO:0005634">
    <property type="term" value="C:nucleus"/>
    <property type="evidence" value="ECO:0007669"/>
    <property type="project" value="TreeGrafter"/>
</dbReference>
<keyword evidence="1" id="KW-0378">Hydrolase</keyword>
<proteinExistence type="predicted"/>
<dbReference type="GO" id="GO:0030422">
    <property type="term" value="P:siRNA processing"/>
    <property type="evidence" value="ECO:0007669"/>
    <property type="project" value="TreeGrafter"/>
</dbReference>
<gene>
    <name evidence="3" type="ORF">DILT_LOCUS5622</name>
</gene>
<evidence type="ECO:0000256" key="1">
    <source>
        <dbReference type="ARBA" id="ARBA00022801"/>
    </source>
</evidence>
<evidence type="ECO:0000259" key="2">
    <source>
        <dbReference type="PROSITE" id="PS51194"/>
    </source>
</evidence>
<dbReference type="PANTHER" id="PTHR14950">
    <property type="entry name" value="DICER-RELATED"/>
    <property type="match status" value="1"/>
</dbReference>
<reference evidence="3 4" key="1">
    <citation type="submission" date="2018-11" db="EMBL/GenBank/DDBJ databases">
        <authorList>
            <consortium name="Pathogen Informatics"/>
        </authorList>
    </citation>
    <scope>NUCLEOTIDE SEQUENCE [LARGE SCALE GENOMIC DNA]</scope>
</reference>
<feature type="domain" description="Helicase C-terminal" evidence="2">
    <location>
        <begin position="1"/>
        <end position="105"/>
    </location>
</feature>
<dbReference type="Gene3D" id="3.40.50.300">
    <property type="entry name" value="P-loop containing nucleotide triphosphate hydrolases"/>
    <property type="match status" value="1"/>
</dbReference>
<dbReference type="GO" id="GO:0006309">
    <property type="term" value="P:apoptotic DNA fragmentation"/>
    <property type="evidence" value="ECO:0007669"/>
    <property type="project" value="TreeGrafter"/>
</dbReference>
<dbReference type="InterPro" id="IPR001650">
    <property type="entry name" value="Helicase_C-like"/>
</dbReference>
<dbReference type="PANTHER" id="PTHR14950:SF37">
    <property type="entry name" value="ENDORIBONUCLEASE DICER"/>
    <property type="match status" value="1"/>
</dbReference>
<dbReference type="SUPFAM" id="SSF52540">
    <property type="entry name" value="P-loop containing nucleoside triphosphate hydrolases"/>
    <property type="match status" value="1"/>
</dbReference>